<protein>
    <submittedName>
        <fullName evidence="2">Gp51</fullName>
    </submittedName>
</protein>
<dbReference type="Proteomes" id="UP000001504">
    <property type="component" value="Segment"/>
</dbReference>
<dbReference type="GeneID" id="18564162"/>
<dbReference type="EMBL" id="GU580943">
    <property type="protein sequence ID" value="ADD81156.1"/>
    <property type="molecule type" value="Genomic_DNA"/>
</dbReference>
<organism evidence="2 3">
    <name type="scientific">Rhodococcus phage ReqiPine5</name>
    <dbReference type="NCBI Taxonomy" id="691963"/>
    <lineage>
        <taxon>Viruses</taxon>
        <taxon>Duplodnaviria</taxon>
        <taxon>Heunggongvirae</taxon>
        <taxon>Uroviricota</taxon>
        <taxon>Caudoviricetes</taxon>
        <taxon>Caudoviricetes incertae sedis</taxon>
        <taxon>Reqipinevirus</taxon>
        <taxon>Reqipinevirus reqipine5</taxon>
    </lineage>
</organism>
<dbReference type="OrthoDB" id="26730at10239"/>
<evidence type="ECO:0000256" key="1">
    <source>
        <dbReference type="SAM" id="MobiDB-lite"/>
    </source>
</evidence>
<evidence type="ECO:0000313" key="3">
    <source>
        <dbReference type="Proteomes" id="UP000001504"/>
    </source>
</evidence>
<keyword evidence="3" id="KW-1185">Reference proteome</keyword>
<reference evidence="2 3" key="1">
    <citation type="journal article" date="2011" name="Appl. Environ. Microbiol.">
        <title>Genomic and functional analyses of Rhodococcus equi phages ReqiPepy6, ReqiPoco6, ReqiPine5, and ReqiDocB7.</title>
        <authorList>
            <person name="Summer E.J."/>
            <person name="Liu M."/>
            <person name="Gill J.J."/>
            <person name="Grant M."/>
            <person name="Chan-Cortes T.N."/>
            <person name="Ferguson L."/>
            <person name="Janes C."/>
            <person name="Lange K."/>
            <person name="Bertoli M."/>
            <person name="Moore C."/>
            <person name="Orchard R.C."/>
            <person name="Cohen N."/>
            <person name="Young R."/>
        </authorList>
    </citation>
    <scope>NUCLEOTIDE SEQUENCE [LARGE SCALE GENOMIC DNA]</scope>
</reference>
<dbReference type="RefSeq" id="YP_009016232.1">
    <property type="nucleotide sequence ID" value="NC_023722.1"/>
</dbReference>
<dbReference type="InterPro" id="IPR021739">
    <property type="entry name" value="SaV-like"/>
</dbReference>
<name>D4P826_9CAUD</name>
<evidence type="ECO:0000313" key="2">
    <source>
        <dbReference type="EMBL" id="ADD81156.1"/>
    </source>
</evidence>
<dbReference type="Pfam" id="PF11753">
    <property type="entry name" value="DUF3310"/>
    <property type="match status" value="1"/>
</dbReference>
<dbReference type="KEGG" id="vg:18564162"/>
<feature type="region of interest" description="Disordered" evidence="1">
    <location>
        <begin position="1"/>
        <end position="27"/>
    </location>
</feature>
<gene>
    <name evidence="2" type="ORF">ReqiPine5gene51</name>
</gene>
<sequence length="259" mass="29129">MTAKIIPFPSPTTEGHSMTDTTDHRAKPMTPASYDARFTYNSHSNTYVRISVIHPSIEGTVDTEVWEVGSTWKTVTYWVSETGNPHTVVGLQEGNLFEVMEKAKVNHEAALLARRPMPEAPVALPSAPGDELKVYDAVNQPRHYQSGRFGCEAIDLLRHCTYEGGNAIKYVWRHEDKGRPVEDLKKAAVYASWTVEHRVPVILPGQESAFFAKWNEHVRSRLAGLPDVYRAMDYLVRGADYSAIHLLNRTIHELTEGTN</sequence>
<feature type="compositionally biased region" description="Polar residues" evidence="1">
    <location>
        <begin position="11"/>
        <end position="20"/>
    </location>
</feature>
<accession>D4P826</accession>
<proteinExistence type="predicted"/>